<gene>
    <name evidence="1" type="ORF">NLI96_g7805</name>
</gene>
<dbReference type="EMBL" id="JANAWD010000333">
    <property type="protein sequence ID" value="KAJ3481222.1"/>
    <property type="molecule type" value="Genomic_DNA"/>
</dbReference>
<sequence>MPPQTIPLAAETYSTELTRLGHGRALWIPEPTNNRSVQMGDVGFINESVWRFQMITTFFLVQFIGRTPLQTRVKRMWRLGVDFGIGGRFTCKTDAGALLYLWDRGGRTVCDTNTTWQKHIARNFESWETFFATRGLENKEMIIVRGFVKSSAWDAFAWCQSSASRDVRVSIGAPGHGAAGIVHSASIVSTSAPERRSFPPRGNTLESPLTKPQFPTSVSYDLEVSDDSQSGDPIRYHHPELQFEQTVFLSYYRAKRRLFVKKVSANAGYYNLPPRSPDSDIGGGAEILTEMQRAVEVRDFG</sequence>
<evidence type="ECO:0000313" key="2">
    <source>
        <dbReference type="Proteomes" id="UP001212997"/>
    </source>
</evidence>
<keyword evidence="2" id="KW-1185">Reference proteome</keyword>
<organism evidence="1 2">
    <name type="scientific">Meripilus lineatus</name>
    <dbReference type="NCBI Taxonomy" id="2056292"/>
    <lineage>
        <taxon>Eukaryota</taxon>
        <taxon>Fungi</taxon>
        <taxon>Dikarya</taxon>
        <taxon>Basidiomycota</taxon>
        <taxon>Agaricomycotina</taxon>
        <taxon>Agaricomycetes</taxon>
        <taxon>Polyporales</taxon>
        <taxon>Meripilaceae</taxon>
        <taxon>Meripilus</taxon>
    </lineage>
</organism>
<name>A0AAD5V356_9APHY</name>
<protein>
    <submittedName>
        <fullName evidence="1">Uncharacterized protein</fullName>
    </submittedName>
</protein>
<dbReference type="Proteomes" id="UP001212997">
    <property type="component" value="Unassembled WGS sequence"/>
</dbReference>
<proteinExistence type="predicted"/>
<evidence type="ECO:0000313" key="1">
    <source>
        <dbReference type="EMBL" id="KAJ3481222.1"/>
    </source>
</evidence>
<accession>A0AAD5V356</accession>
<dbReference type="AlphaFoldDB" id="A0AAD5V356"/>
<reference evidence="1" key="1">
    <citation type="submission" date="2022-07" db="EMBL/GenBank/DDBJ databases">
        <title>Genome Sequence of Physisporinus lineatus.</title>
        <authorList>
            <person name="Buettner E."/>
        </authorList>
    </citation>
    <scope>NUCLEOTIDE SEQUENCE</scope>
    <source>
        <strain evidence="1">VT162</strain>
    </source>
</reference>
<comment type="caution">
    <text evidence="1">The sequence shown here is derived from an EMBL/GenBank/DDBJ whole genome shotgun (WGS) entry which is preliminary data.</text>
</comment>